<dbReference type="Gene3D" id="3.90.70.10">
    <property type="entry name" value="Cysteine proteinases"/>
    <property type="match status" value="1"/>
</dbReference>
<keyword evidence="4" id="KW-0732">Signal</keyword>
<dbReference type="InterPro" id="IPR038765">
    <property type="entry name" value="Papain-like_cys_pep_sf"/>
</dbReference>
<feature type="compositionally biased region" description="Low complexity" evidence="3">
    <location>
        <begin position="950"/>
        <end position="963"/>
    </location>
</feature>
<feature type="compositionally biased region" description="Basic and acidic residues" evidence="3">
    <location>
        <begin position="964"/>
        <end position="973"/>
    </location>
</feature>
<feature type="compositionally biased region" description="Basic and acidic residues" evidence="3">
    <location>
        <begin position="990"/>
        <end position="999"/>
    </location>
</feature>
<proteinExistence type="inferred from homology"/>
<feature type="compositionally biased region" description="Basic and acidic residues" evidence="3">
    <location>
        <begin position="891"/>
        <end position="908"/>
    </location>
</feature>
<keyword evidence="2" id="KW-0865">Zymogen</keyword>
<dbReference type="Pfam" id="PF00112">
    <property type="entry name" value="Peptidase_C1"/>
    <property type="match status" value="1"/>
</dbReference>
<comment type="caution">
    <text evidence="6">The sequence shown here is derived from an EMBL/GenBank/DDBJ whole genome shotgun (WGS) entry which is preliminary data.</text>
</comment>
<feature type="region of interest" description="Disordered" evidence="3">
    <location>
        <begin position="801"/>
        <end position="831"/>
    </location>
</feature>
<evidence type="ECO:0000256" key="1">
    <source>
        <dbReference type="ARBA" id="ARBA00008455"/>
    </source>
</evidence>
<feature type="signal peptide" evidence="4">
    <location>
        <begin position="1"/>
        <end position="15"/>
    </location>
</feature>
<evidence type="ECO:0000256" key="3">
    <source>
        <dbReference type="SAM" id="MobiDB-lite"/>
    </source>
</evidence>
<dbReference type="PRINTS" id="PR00705">
    <property type="entry name" value="PAPAIN"/>
</dbReference>
<gene>
    <name evidence="6" type="ORF">EVOR1521_LOCUS21967</name>
</gene>
<name>A0AA36J2M8_9DINO</name>
<comment type="similarity">
    <text evidence="1">Belongs to the peptidase C1 family.</text>
</comment>
<evidence type="ECO:0000256" key="2">
    <source>
        <dbReference type="ARBA" id="ARBA00023145"/>
    </source>
</evidence>
<protein>
    <recommendedName>
        <fullName evidence="5">Peptidase C1A papain C-terminal domain-containing protein</fullName>
    </recommendedName>
</protein>
<dbReference type="EMBL" id="CAUJNA010003290">
    <property type="protein sequence ID" value="CAJ1398096.1"/>
    <property type="molecule type" value="Genomic_DNA"/>
</dbReference>
<feature type="region of interest" description="Disordered" evidence="3">
    <location>
        <begin position="882"/>
        <end position="1141"/>
    </location>
</feature>
<dbReference type="SUPFAM" id="SSF54001">
    <property type="entry name" value="Cysteine proteinases"/>
    <property type="match status" value="1"/>
</dbReference>
<dbReference type="InterPro" id="IPR013128">
    <property type="entry name" value="Peptidase_C1A"/>
</dbReference>
<evidence type="ECO:0000259" key="5">
    <source>
        <dbReference type="SMART" id="SM00645"/>
    </source>
</evidence>
<evidence type="ECO:0000313" key="6">
    <source>
        <dbReference type="EMBL" id="CAJ1398096.1"/>
    </source>
</evidence>
<dbReference type="PANTHER" id="PTHR12411">
    <property type="entry name" value="CYSTEINE PROTEASE FAMILY C1-RELATED"/>
    <property type="match status" value="1"/>
</dbReference>
<keyword evidence="7" id="KW-1185">Reference proteome</keyword>
<feature type="domain" description="Peptidase C1A papain C-terminal" evidence="5">
    <location>
        <begin position="306"/>
        <end position="585"/>
    </location>
</feature>
<dbReference type="SMART" id="SM00645">
    <property type="entry name" value="Pept_C1"/>
    <property type="match status" value="1"/>
</dbReference>
<dbReference type="InterPro" id="IPR000668">
    <property type="entry name" value="Peptidase_C1A_C"/>
</dbReference>
<dbReference type="Proteomes" id="UP001178507">
    <property type="component" value="Unassembled WGS sequence"/>
</dbReference>
<feature type="region of interest" description="Disordered" evidence="3">
    <location>
        <begin position="1321"/>
        <end position="1342"/>
    </location>
</feature>
<reference evidence="6" key="1">
    <citation type="submission" date="2023-08" db="EMBL/GenBank/DDBJ databases">
        <authorList>
            <person name="Chen Y."/>
            <person name="Shah S."/>
            <person name="Dougan E. K."/>
            <person name="Thang M."/>
            <person name="Chan C."/>
        </authorList>
    </citation>
    <scope>NUCLEOTIDE SEQUENCE</scope>
</reference>
<feature type="chain" id="PRO_5041351627" description="Peptidase C1A papain C-terminal domain-containing protein" evidence="4">
    <location>
        <begin position="16"/>
        <end position="1534"/>
    </location>
</feature>
<evidence type="ECO:0000256" key="4">
    <source>
        <dbReference type="SAM" id="SignalP"/>
    </source>
</evidence>
<accession>A0AA36J2M8</accession>
<dbReference type="GO" id="GO:0008234">
    <property type="term" value="F:cysteine-type peptidase activity"/>
    <property type="evidence" value="ECO:0007669"/>
    <property type="project" value="InterPro"/>
</dbReference>
<organism evidence="6 7">
    <name type="scientific">Effrenium voratum</name>
    <dbReference type="NCBI Taxonomy" id="2562239"/>
    <lineage>
        <taxon>Eukaryota</taxon>
        <taxon>Sar</taxon>
        <taxon>Alveolata</taxon>
        <taxon>Dinophyceae</taxon>
        <taxon>Suessiales</taxon>
        <taxon>Symbiodiniaceae</taxon>
        <taxon>Effrenium</taxon>
    </lineage>
</organism>
<sequence length="1534" mass="167536">MPAFLAAFLALSAKADLSFAPVAVTSHCAKGQWCALPDNFLSAREAFEFALLRVNEMRRKCDGFTLAPVRRQDYTVAGTVRKDLEGYSVYKMLLKPTNKFVPSSVEIEVAHLHRITDLSIFQVTRVHPQACNLFSAADDAELLVPSHWKEAKEAAETARILLNEQRRTLCPERPALQLMRILAAARQPAEGKVFRLQLEMREELEAFGEKSGSFTEQVVVSYALDPAVPEEMALSTEVYAGRYPCKMKHEETEQTALDFFNATGSSRRLGHGRRLAWDPLSASEAAAAAESGHQLERPFVEKGLDLPDDFDPRVEKTLCFPRGLSRHQGSCGSSWAFAATAAASFRECLAQLHTGEGPASLSFLSAQELVSCSSHHGCSGGSAAEAFYYMKQQGVARENCSPYRMRCFHDQSTISMEAADFETRSRGDNSVCKSHPDPDSAPCKCLPSVFHLSGAVACDLLPAACPKTKIPGYFKMVGTMEGNSVPELERHFMQELITDGPLYVSLLLFEDFFDSSSWTESGIYSHEKGEAFGRHGAALVGWGTDEESRDYWLLLNSFGMEWQQGGYFKVLRGDTELQLLHYGAWGADFQPPENEKRSPAIFAVEVSFSPVPLRHGAASEPLAELQHVWLRITFATDEPAKTLVRVLGLATGVTAEVSAGKGSGANLEGERHTCEIDLMKHDLLGDRLELRIWASEDEKTGGWGPVAFDVPVMEVFRKSLSGEILMKVTSPTSRVAGPAPHQPRKVFDWSSFRDVAPKEQRPFAPVPVILRREDQKLTEGSPSPTSRPKVDLLSRVMQDTSRQYSVRPAPPLSSSIEVDTSIPGSLSSRKESAGAWPDVAAQVAAVAAQVARLPIQGRSMGYDEKISDSEARGMWTPSASVKAACTSPSSRDFHVGEEPGRKIKEEVPRAAWTPSNVKAACTSPTSRSEFAGLMIETELEEPTRKKEAPRAVSSKRSPRASSRPPEDEADRKSARSRPPTLAQGGSLESTKSDARRDLAQRPGSGACESPKRHKLGAESPEAQGCFPRGETEPASPGPRISRLLRHTQASAAQASFEPHSPGRRAGSTGRLNQTVLPRDAAMSPGPQSRRAASRSRQPELPERSASSSAAPGKAIIKRPRSPARDRSAARGRVHSPSLQERTSTAMQALEHGMEPPGASDKWRVAQLFYEALPRSFVKLQRIERILSPSKFVAFLQNVGVKDASGCGVAYFAPADTDQLNRICGQGPCYALDAEHEGFRLASDAGTCVKHLLSESPSPQTTRFLCVFFCGPEVALPLESGTDRPTESREFHVSSTDQLLPAFIIHYQFTGIPVDKAWQEAGFERRGSPSPEPRSPSRRKASVRDPLIQGMLQRLPVMSEGTAGTVLLPSNSAEAEAVVSLYLQCGGAARLKRPPGVDLREALGGVVVQRFENKSLGEDYLAVELESNFGPRFKEDVVWHGTRLKKSDGDSSLAHKLQSIAEQGFDPQRCIKGAHAAGGIWVASSPMESFGVGGDGLVAFIICLAKTHYNEWVDSSCARVLQRERVLPLYSLVHV</sequence>
<feature type="compositionally biased region" description="Polar residues" evidence="3">
    <location>
        <begin position="812"/>
        <end position="827"/>
    </location>
</feature>
<dbReference type="GO" id="GO:0006508">
    <property type="term" value="P:proteolysis"/>
    <property type="evidence" value="ECO:0007669"/>
    <property type="project" value="InterPro"/>
</dbReference>
<evidence type="ECO:0000313" key="7">
    <source>
        <dbReference type="Proteomes" id="UP001178507"/>
    </source>
</evidence>